<dbReference type="SMART" id="SM00248">
    <property type="entry name" value="ANK"/>
    <property type="match status" value="11"/>
</dbReference>
<accession>A0A0D1ZFG3</accession>
<dbReference type="SUPFAM" id="SSF52540">
    <property type="entry name" value="P-loop containing nucleoside triphosphate hydrolases"/>
    <property type="match status" value="1"/>
</dbReference>
<feature type="repeat" description="ANK" evidence="3">
    <location>
        <begin position="934"/>
        <end position="966"/>
    </location>
</feature>
<gene>
    <name evidence="5" type="ORF">PV10_04684</name>
</gene>
<keyword evidence="1" id="KW-0677">Repeat</keyword>
<dbReference type="GeneID" id="27322529"/>
<dbReference type="InterPro" id="IPR027417">
    <property type="entry name" value="P-loop_NTPase"/>
</dbReference>
<reference evidence="5 6" key="1">
    <citation type="submission" date="2015-01" db="EMBL/GenBank/DDBJ databases">
        <title>The Genome Sequence of Exophiala mesophila CBS40295.</title>
        <authorList>
            <consortium name="The Broad Institute Genomics Platform"/>
            <person name="Cuomo C."/>
            <person name="de Hoog S."/>
            <person name="Gorbushina A."/>
            <person name="Stielow B."/>
            <person name="Teixiera M."/>
            <person name="Abouelleil A."/>
            <person name="Chapman S.B."/>
            <person name="Priest M."/>
            <person name="Young S.K."/>
            <person name="Wortman J."/>
            <person name="Nusbaum C."/>
            <person name="Birren B."/>
        </authorList>
    </citation>
    <scope>NUCLEOTIDE SEQUENCE [LARGE SCALE GENOMIC DNA]</scope>
    <source>
        <strain evidence="5 6">CBS 40295</strain>
    </source>
</reference>
<dbReference type="Gene3D" id="1.25.40.20">
    <property type="entry name" value="Ankyrin repeat-containing domain"/>
    <property type="match status" value="3"/>
</dbReference>
<keyword evidence="6" id="KW-1185">Reference proteome</keyword>
<dbReference type="RefSeq" id="XP_016225046.1">
    <property type="nucleotide sequence ID" value="XM_016369258.1"/>
</dbReference>
<dbReference type="InterPro" id="IPR036770">
    <property type="entry name" value="Ankyrin_rpt-contain_sf"/>
</dbReference>
<feature type="repeat" description="ANK" evidence="3">
    <location>
        <begin position="771"/>
        <end position="803"/>
    </location>
</feature>
<dbReference type="Pfam" id="PF24883">
    <property type="entry name" value="NPHP3_N"/>
    <property type="match status" value="1"/>
</dbReference>
<feature type="domain" description="NACHT" evidence="4">
    <location>
        <begin position="219"/>
        <end position="360"/>
    </location>
</feature>
<dbReference type="InterPro" id="IPR056884">
    <property type="entry name" value="NPHP3-like_N"/>
</dbReference>
<protein>
    <recommendedName>
        <fullName evidence="4">NACHT domain-containing protein</fullName>
    </recommendedName>
</protein>
<dbReference type="PROSITE" id="PS50088">
    <property type="entry name" value="ANK_REPEAT"/>
    <property type="match status" value="8"/>
</dbReference>
<dbReference type="HOGENOM" id="CLU_000288_34_23_1"/>
<dbReference type="VEuPathDB" id="FungiDB:PV10_04684"/>
<feature type="repeat" description="ANK" evidence="3">
    <location>
        <begin position="738"/>
        <end position="770"/>
    </location>
</feature>
<dbReference type="OrthoDB" id="1577640at2759"/>
<dbReference type="PROSITE" id="PS50297">
    <property type="entry name" value="ANK_REP_REGION"/>
    <property type="match status" value="7"/>
</dbReference>
<evidence type="ECO:0000256" key="2">
    <source>
        <dbReference type="ARBA" id="ARBA00023043"/>
    </source>
</evidence>
<evidence type="ECO:0000259" key="4">
    <source>
        <dbReference type="PROSITE" id="PS50837"/>
    </source>
</evidence>
<dbReference type="InterPro" id="IPR054471">
    <property type="entry name" value="GPIID_WHD"/>
</dbReference>
<evidence type="ECO:0000256" key="1">
    <source>
        <dbReference type="ARBA" id="ARBA00022737"/>
    </source>
</evidence>
<feature type="repeat" description="ANK" evidence="3">
    <location>
        <begin position="1021"/>
        <end position="1049"/>
    </location>
</feature>
<sequence length="1087" mass="120339">MDPLSITASIITILELTTKLMVYVNDVRHATREQAKVAVEASSLYGLLTRLRFRVEEARSSDPWLNQVKLLGRENGPLDQFKDILEKMVEQISSSRKRDQVKSALMWKFTKSEVDDALKRMERVKSLIQCALTEDLFTLTQAIHGDVGNLGNQMEQLNIRTERLQSHADQELQHRLLQWLGVPDPSTNYHAALKKRHPETGLWLVNGTHFDSWKSSQSSLMWLHGNAGCGKTILSAAALQSLIQHQASQPGIAVVYFYFDFNDSEKQSSRMAIRSLLFQLAQQSGDGLQGLEQLRQKCTSGQPSDDAIQSLLQSTMERMGSKYIVLDALDECTDREDLLTFLCDLVNSKLTGLRVMATSRREKDIEDHLRPISNYNIDIQRAVVDEDIEVYVRDRLATDPKLTIWPEVVKAEIITVMMEKANGMFRWVYCQLESIRQCIKLRALREALSTLPKTLDETYDRILQDLESRGHLRDAIKVLQWLCYSMRPLNTAEIVEILAIEDGEDGGFFPEDRLPDPADVMVVCSSLISCNAVIFDDGSGNTIIIEGQTTQIQLAHFSVKEYLLSDRSALRSDFQTTVCHSLISEGCLRYLLYLADEGPLTRKVVAQHPLARYAAEHWWRHAQEIDEEDGRTVFDLASSLLTVETGALLLWVRLCDPDYPWIHFDPSLKSTDIAQPLYYAASVGLSKVTKDTLLRTNDVNAQGGRYNTALQAAVYSGHENVVRMLLNAGAHVNARGGPRGTALQAALCSGHENVVQILLNAGAHVNTQAAFDNTALQAASSSGHENVVRILLNVGAHLNTQGGHYNTALQAASYRGYERVVQILLDAGADVNIRGGQYNTALQAASYPGHERVILLDAGADVNIRGGQHNTALQAAVFFDHKKVVQILLDAGADVNIRGGYYNTALQAASYYGYEKALQILLDARADVNIRGGWYNTALTAASLNGHKKVVQILLDARADVNIRGGVFSNALTAASIDGHENVVQILLDAGADVNTRGWSALQASQWCGQDRMEIDTEEEDYGNALQAASLRGHEKVVRMLLDAGANVNCGGWYALEVASHRGHEKVVQILLDAGVTDPGRKTSAAT</sequence>
<organism evidence="5 6">
    <name type="scientific">Exophiala mesophila</name>
    <name type="common">Black yeast-like fungus</name>
    <dbReference type="NCBI Taxonomy" id="212818"/>
    <lineage>
        <taxon>Eukaryota</taxon>
        <taxon>Fungi</taxon>
        <taxon>Dikarya</taxon>
        <taxon>Ascomycota</taxon>
        <taxon>Pezizomycotina</taxon>
        <taxon>Eurotiomycetes</taxon>
        <taxon>Chaetothyriomycetidae</taxon>
        <taxon>Chaetothyriales</taxon>
        <taxon>Herpotrichiellaceae</taxon>
        <taxon>Exophiala</taxon>
    </lineage>
</organism>
<dbReference type="PANTHER" id="PTHR24198">
    <property type="entry name" value="ANKYRIN REPEAT AND PROTEIN KINASE DOMAIN-CONTAINING PROTEIN"/>
    <property type="match status" value="1"/>
</dbReference>
<evidence type="ECO:0000256" key="3">
    <source>
        <dbReference type="PROSITE-ProRule" id="PRU00023"/>
    </source>
</evidence>
<dbReference type="Pfam" id="PF00023">
    <property type="entry name" value="Ank"/>
    <property type="match status" value="3"/>
</dbReference>
<feature type="repeat" description="ANK" evidence="3">
    <location>
        <begin position="868"/>
        <end position="900"/>
    </location>
</feature>
<dbReference type="OMA" id="KNCLPLD"/>
<feature type="repeat" description="ANK" evidence="3">
    <location>
        <begin position="970"/>
        <end position="999"/>
    </location>
</feature>
<dbReference type="EMBL" id="KN847522">
    <property type="protein sequence ID" value="KIV93472.1"/>
    <property type="molecule type" value="Genomic_DNA"/>
</dbReference>
<name>A0A0D1ZFG3_EXOME</name>
<dbReference type="PROSITE" id="PS50837">
    <property type="entry name" value="NACHT"/>
    <property type="match status" value="1"/>
</dbReference>
<feature type="repeat" description="ANK" evidence="3">
    <location>
        <begin position="804"/>
        <end position="836"/>
    </location>
</feature>
<dbReference type="InterPro" id="IPR007111">
    <property type="entry name" value="NACHT_NTPase"/>
</dbReference>
<keyword evidence="2 3" id="KW-0040">ANK repeat</keyword>
<evidence type="ECO:0000313" key="6">
    <source>
        <dbReference type="Proteomes" id="UP000054302"/>
    </source>
</evidence>
<dbReference type="Gene3D" id="3.40.50.300">
    <property type="entry name" value="P-loop containing nucleotide triphosphate hydrolases"/>
    <property type="match status" value="1"/>
</dbReference>
<dbReference type="Proteomes" id="UP000054302">
    <property type="component" value="Unassembled WGS sequence"/>
</dbReference>
<dbReference type="PANTHER" id="PTHR24198:SF165">
    <property type="entry name" value="ANKYRIN REPEAT-CONTAINING PROTEIN-RELATED"/>
    <property type="match status" value="1"/>
</dbReference>
<dbReference type="STRING" id="212818.A0A0D1ZFG3"/>
<dbReference type="AlphaFoldDB" id="A0A0D1ZFG3"/>
<feature type="repeat" description="ANK" evidence="3">
    <location>
        <begin position="705"/>
        <end position="737"/>
    </location>
</feature>
<dbReference type="Pfam" id="PF12796">
    <property type="entry name" value="Ank_2"/>
    <property type="match status" value="3"/>
</dbReference>
<dbReference type="Pfam" id="PF22939">
    <property type="entry name" value="WHD_GPIID"/>
    <property type="match status" value="1"/>
</dbReference>
<dbReference type="SUPFAM" id="SSF48403">
    <property type="entry name" value="Ankyrin repeat"/>
    <property type="match status" value="2"/>
</dbReference>
<proteinExistence type="predicted"/>
<dbReference type="InterPro" id="IPR002110">
    <property type="entry name" value="Ankyrin_rpt"/>
</dbReference>
<evidence type="ECO:0000313" key="5">
    <source>
        <dbReference type="EMBL" id="KIV93472.1"/>
    </source>
</evidence>